<dbReference type="InterPro" id="IPR011991">
    <property type="entry name" value="ArsR-like_HTH"/>
</dbReference>
<dbReference type="SUPFAM" id="SSF54909">
    <property type="entry name" value="Dimeric alpha+beta barrel"/>
    <property type="match status" value="1"/>
</dbReference>
<protein>
    <submittedName>
        <fullName evidence="2">Lrp/AsnC family transcriptional regulator</fullName>
    </submittedName>
</protein>
<dbReference type="CDD" id="cd00090">
    <property type="entry name" value="HTH_ARSR"/>
    <property type="match status" value="1"/>
</dbReference>
<dbReference type="SMART" id="SM00344">
    <property type="entry name" value="HTH_ASNC"/>
    <property type="match status" value="1"/>
</dbReference>
<evidence type="ECO:0000313" key="3">
    <source>
        <dbReference type="Proteomes" id="UP001589814"/>
    </source>
</evidence>
<comment type="caution">
    <text evidence="2">The sequence shown here is derived from an EMBL/GenBank/DDBJ whole genome shotgun (WGS) entry which is preliminary data.</text>
</comment>
<dbReference type="Pfam" id="PF01037">
    <property type="entry name" value="AsnC_trans_reg"/>
    <property type="match status" value="1"/>
</dbReference>
<keyword evidence="3" id="KW-1185">Reference proteome</keyword>
<dbReference type="Pfam" id="PF13412">
    <property type="entry name" value="HTH_24"/>
    <property type="match status" value="1"/>
</dbReference>
<evidence type="ECO:0000259" key="1">
    <source>
        <dbReference type="Pfam" id="PF01037"/>
    </source>
</evidence>
<accession>A0ABV6FZU4</accession>
<dbReference type="Gene3D" id="1.10.10.10">
    <property type="entry name" value="Winged helix-like DNA-binding domain superfamily/Winged helix DNA-binding domain"/>
    <property type="match status" value="1"/>
</dbReference>
<gene>
    <name evidence="2" type="ORF">ACFFHW_02695</name>
</gene>
<feature type="domain" description="Transcription regulator AsnC/Lrp ligand binding" evidence="1">
    <location>
        <begin position="83"/>
        <end position="151"/>
    </location>
</feature>
<dbReference type="InterPro" id="IPR036390">
    <property type="entry name" value="WH_DNA-bd_sf"/>
</dbReference>
<dbReference type="PANTHER" id="PTHR30154:SF34">
    <property type="entry name" value="TRANSCRIPTIONAL REGULATOR AZLB"/>
    <property type="match status" value="1"/>
</dbReference>
<dbReference type="Proteomes" id="UP001589814">
    <property type="component" value="Unassembled WGS sequence"/>
</dbReference>
<reference evidence="2 3" key="1">
    <citation type="submission" date="2024-09" db="EMBL/GenBank/DDBJ databases">
        <authorList>
            <person name="Sun Q."/>
            <person name="Mori K."/>
        </authorList>
    </citation>
    <scope>NUCLEOTIDE SEQUENCE [LARGE SCALE GENOMIC DNA]</scope>
    <source>
        <strain evidence="2 3">CCM 7415</strain>
    </source>
</reference>
<dbReference type="EMBL" id="JBHLVX010000011">
    <property type="protein sequence ID" value="MFC0266915.1"/>
    <property type="molecule type" value="Genomic_DNA"/>
</dbReference>
<dbReference type="Gene3D" id="3.30.70.920">
    <property type="match status" value="1"/>
</dbReference>
<dbReference type="InterPro" id="IPR011008">
    <property type="entry name" value="Dimeric_a/b-barrel"/>
</dbReference>
<name>A0ABV6FZU4_9GAMM</name>
<dbReference type="InterPro" id="IPR019887">
    <property type="entry name" value="Tscrpt_reg_AsnC/Lrp_C"/>
</dbReference>
<proteinExistence type="predicted"/>
<dbReference type="SUPFAM" id="SSF46785">
    <property type="entry name" value="Winged helix' DNA-binding domain"/>
    <property type="match status" value="1"/>
</dbReference>
<dbReference type="InterPro" id="IPR036388">
    <property type="entry name" value="WH-like_DNA-bd_sf"/>
</dbReference>
<organism evidence="2 3">
    <name type="scientific">Kushneria aurantia</name>
    <dbReference type="NCBI Taxonomy" id="504092"/>
    <lineage>
        <taxon>Bacteria</taxon>
        <taxon>Pseudomonadati</taxon>
        <taxon>Pseudomonadota</taxon>
        <taxon>Gammaproteobacteria</taxon>
        <taxon>Oceanospirillales</taxon>
        <taxon>Halomonadaceae</taxon>
        <taxon>Kushneria</taxon>
    </lineage>
</organism>
<dbReference type="PANTHER" id="PTHR30154">
    <property type="entry name" value="LEUCINE-RESPONSIVE REGULATORY PROTEIN"/>
    <property type="match status" value="1"/>
</dbReference>
<evidence type="ECO:0000313" key="2">
    <source>
        <dbReference type="EMBL" id="MFC0266915.1"/>
    </source>
</evidence>
<dbReference type="RefSeq" id="WP_156826810.1">
    <property type="nucleotide sequence ID" value="NZ_JBHLVX010000011.1"/>
</dbReference>
<sequence>MTNRIETQEDAKRHIHLGAMDLKIIKALKNGRRPMAEIAEEVGLPLSTTRRHVQRMLNDNAIQIICLVDPFLIQGHSSAFISFKFEPGKIHQGAKRIENLRGVVISALVSGSYDAMAIVLFNDSFTLQNFIMEEILKLEGLVDIEAFIAIEGGKNYQLRYVL</sequence>
<dbReference type="InterPro" id="IPR019888">
    <property type="entry name" value="Tscrpt_reg_AsnC-like"/>
</dbReference>